<dbReference type="Gene3D" id="3.30.500.10">
    <property type="entry name" value="MHC class I-like antigen recognition-like"/>
    <property type="match status" value="1"/>
</dbReference>
<dbReference type="InterPro" id="IPR011161">
    <property type="entry name" value="MHC_I-like_Ag-recog"/>
</dbReference>
<name>A0A8C6U7I0_9GOBI</name>
<dbReference type="PANTHER" id="PTHR16675:SF237">
    <property type="entry name" value="MHC CLASS I ANTIGEN TRANSCRIPT VARIANT 1-RELATED"/>
    <property type="match status" value="1"/>
</dbReference>
<evidence type="ECO:0000313" key="4">
    <source>
        <dbReference type="Proteomes" id="UP000694523"/>
    </source>
</evidence>
<dbReference type="GO" id="GO:0005615">
    <property type="term" value="C:extracellular space"/>
    <property type="evidence" value="ECO:0007669"/>
    <property type="project" value="TreeGrafter"/>
</dbReference>
<reference evidence="3" key="1">
    <citation type="submission" date="2025-08" db="UniProtKB">
        <authorList>
            <consortium name="Ensembl"/>
        </authorList>
    </citation>
    <scope>IDENTIFICATION</scope>
</reference>
<dbReference type="Proteomes" id="UP000694523">
    <property type="component" value="Unplaced"/>
</dbReference>
<organism evidence="3 4">
    <name type="scientific">Neogobius melanostomus</name>
    <name type="common">round goby</name>
    <dbReference type="NCBI Taxonomy" id="47308"/>
    <lineage>
        <taxon>Eukaryota</taxon>
        <taxon>Metazoa</taxon>
        <taxon>Chordata</taxon>
        <taxon>Craniata</taxon>
        <taxon>Vertebrata</taxon>
        <taxon>Euteleostomi</taxon>
        <taxon>Actinopterygii</taxon>
        <taxon>Neopterygii</taxon>
        <taxon>Teleostei</taxon>
        <taxon>Neoteleostei</taxon>
        <taxon>Acanthomorphata</taxon>
        <taxon>Gobiaria</taxon>
        <taxon>Gobiiformes</taxon>
        <taxon>Gobioidei</taxon>
        <taxon>Gobiidae</taxon>
        <taxon>Benthophilinae</taxon>
        <taxon>Neogobiini</taxon>
        <taxon>Neogobius</taxon>
    </lineage>
</organism>
<evidence type="ECO:0000259" key="2">
    <source>
        <dbReference type="Pfam" id="PF00129"/>
    </source>
</evidence>
<proteinExistence type="predicted"/>
<dbReference type="Ensembl" id="ENSNMLT00000035850.1">
    <property type="protein sequence ID" value="ENSNMLP00000032187.1"/>
    <property type="gene ID" value="ENSNMLG00000020122.1"/>
</dbReference>
<dbReference type="PANTHER" id="PTHR16675">
    <property type="entry name" value="MHC CLASS I-RELATED"/>
    <property type="match status" value="1"/>
</dbReference>
<dbReference type="Pfam" id="PF00129">
    <property type="entry name" value="MHC_I"/>
    <property type="match status" value="1"/>
</dbReference>
<dbReference type="GO" id="GO:0009897">
    <property type="term" value="C:external side of plasma membrane"/>
    <property type="evidence" value="ECO:0007669"/>
    <property type="project" value="TreeGrafter"/>
</dbReference>
<dbReference type="SUPFAM" id="SSF54452">
    <property type="entry name" value="MHC antigen-recognition domain"/>
    <property type="match status" value="1"/>
</dbReference>
<dbReference type="GO" id="GO:0006955">
    <property type="term" value="P:immune response"/>
    <property type="evidence" value="ECO:0007669"/>
    <property type="project" value="TreeGrafter"/>
</dbReference>
<evidence type="ECO:0000313" key="3">
    <source>
        <dbReference type="Ensembl" id="ENSNMLP00000032187.1"/>
    </source>
</evidence>
<dbReference type="AlphaFoldDB" id="A0A8C6U7I0"/>
<feature type="domain" description="MHC class I-like antigen recognition-like" evidence="2">
    <location>
        <begin position="59"/>
        <end position="137"/>
    </location>
</feature>
<keyword evidence="4" id="KW-1185">Reference proteome</keyword>
<keyword evidence="1" id="KW-0325">Glycoprotein</keyword>
<dbReference type="InterPro" id="IPR037055">
    <property type="entry name" value="MHC_I-like_Ag-recog_sf"/>
</dbReference>
<accession>A0A8C6U7I0</accession>
<dbReference type="InterPro" id="IPR011162">
    <property type="entry name" value="MHC_I/II-like_Ag-recog"/>
</dbReference>
<protein>
    <recommendedName>
        <fullName evidence="2">MHC class I-like antigen recognition-like domain-containing protein</fullName>
    </recommendedName>
</protein>
<sequence>MISLNFCEFIVSIFFISVGLTALHQCSRAQEENLLSPSEFTMKPCLFLLVLGTSLNGAWSREYFYTASRGIPSFPEFVTVGMVDEQPISYYDSNQKREVPKQEWMKQNEEPDYWERQTQISIAAEQRFKASLTALHQCSRAGRKPPLSLTVHHEAVSFSPRFGDVPERSLVT</sequence>
<reference evidence="3" key="2">
    <citation type="submission" date="2025-09" db="UniProtKB">
        <authorList>
            <consortium name="Ensembl"/>
        </authorList>
    </citation>
    <scope>IDENTIFICATION</scope>
</reference>
<dbReference type="InterPro" id="IPR050208">
    <property type="entry name" value="MHC_class-I_related"/>
</dbReference>
<evidence type="ECO:0000256" key="1">
    <source>
        <dbReference type="ARBA" id="ARBA00023180"/>
    </source>
</evidence>